<accession>A0A5M9J7L1</accession>
<evidence type="ECO:0000313" key="1">
    <source>
        <dbReference type="EMBL" id="KAA8563869.1"/>
    </source>
</evidence>
<gene>
    <name evidence="1" type="ORF">EYC84_011884</name>
</gene>
<keyword evidence="2" id="KW-1185">Reference proteome</keyword>
<protein>
    <submittedName>
        <fullName evidence="1">Uncharacterized protein</fullName>
    </submittedName>
</protein>
<proteinExistence type="predicted"/>
<organism evidence="1 2">
    <name type="scientific">Monilinia fructicola</name>
    <name type="common">Brown rot fungus</name>
    <name type="synonym">Ciboria fructicola</name>
    <dbReference type="NCBI Taxonomy" id="38448"/>
    <lineage>
        <taxon>Eukaryota</taxon>
        <taxon>Fungi</taxon>
        <taxon>Dikarya</taxon>
        <taxon>Ascomycota</taxon>
        <taxon>Pezizomycotina</taxon>
        <taxon>Leotiomycetes</taxon>
        <taxon>Helotiales</taxon>
        <taxon>Sclerotiniaceae</taxon>
        <taxon>Monilinia</taxon>
    </lineage>
</organism>
<dbReference type="AlphaFoldDB" id="A0A5M9J7L1"/>
<name>A0A5M9J7L1_MONFR</name>
<evidence type="ECO:0000313" key="2">
    <source>
        <dbReference type="Proteomes" id="UP000322873"/>
    </source>
</evidence>
<sequence>MRKAINWGRVAFSLKIDGGATSLNKSPQKSNQNFHNAAPQTVLLQDPHLGFLIGNAPSHRVPFYAYDVDVLSTTPGSSAKNHGRQEISGKFVGQEDEMYRVSSDREEDSVAISPDVAHRRERKNTKPTLSKGIIQGEMTSHHTGDDIDEIESAPLIKPASPFINQTNDPAPTLPDMEPEIESGTTPLPLIIPMPSMAPAEFALFSETPLSINRRRYLRGADSTDPTMSGGLGPSDSADVELGGPDFLVCDAAFDAVYDANDDVA</sequence>
<dbReference type="Proteomes" id="UP000322873">
    <property type="component" value="Unassembled WGS sequence"/>
</dbReference>
<reference evidence="1 2" key="1">
    <citation type="submission" date="2019-06" db="EMBL/GenBank/DDBJ databases">
        <title>Genome Sequence of the Brown Rot Fungal Pathogen Monilinia fructicola.</title>
        <authorList>
            <person name="De Miccolis Angelini R.M."/>
            <person name="Landi L."/>
            <person name="Abate D."/>
            <person name="Pollastro S."/>
            <person name="Romanazzi G."/>
            <person name="Faretra F."/>
        </authorList>
    </citation>
    <scope>NUCLEOTIDE SEQUENCE [LARGE SCALE GENOMIC DNA]</scope>
    <source>
        <strain evidence="1 2">Mfrc123</strain>
    </source>
</reference>
<dbReference type="EMBL" id="VICG01000016">
    <property type="protein sequence ID" value="KAA8563869.1"/>
    <property type="molecule type" value="Genomic_DNA"/>
</dbReference>
<comment type="caution">
    <text evidence="1">The sequence shown here is derived from an EMBL/GenBank/DDBJ whole genome shotgun (WGS) entry which is preliminary data.</text>
</comment>